<evidence type="ECO:0000256" key="6">
    <source>
        <dbReference type="ARBA" id="ARBA00022771"/>
    </source>
</evidence>
<evidence type="ECO:0000259" key="19">
    <source>
        <dbReference type="Pfam" id="PF12180"/>
    </source>
</evidence>
<gene>
    <name evidence="20" type="primary">TNIP2</name>
    <name evidence="20" type="synonym">tnip2</name>
</gene>
<name>A0A8C9SAH8_SCLFO</name>
<comment type="subunit">
    <text evidence="14">Interacts with STK11/LKB1, TNFAIP3, IKBKG, NFKB1, MAP3K8, TEK, RIPK1, CHUK, IKBKB and SMARCD1. Interacts with polyubiquitin.</text>
</comment>
<keyword evidence="21" id="KW-1185">Reference proteome</keyword>
<dbReference type="GO" id="GO:0034138">
    <property type="term" value="P:toll-like receptor 3 signaling pathway"/>
    <property type="evidence" value="ECO:0007669"/>
    <property type="project" value="TreeGrafter"/>
</dbReference>
<feature type="domain" description="TSG101 and ALIX binding" evidence="19">
    <location>
        <begin position="232"/>
        <end position="264"/>
    </location>
</feature>
<keyword evidence="6" id="KW-0863">Zinc-finger</keyword>
<dbReference type="GO" id="GO:0071222">
    <property type="term" value="P:cellular response to lipopolysaccharide"/>
    <property type="evidence" value="ECO:0007669"/>
    <property type="project" value="TreeGrafter"/>
</dbReference>
<evidence type="ECO:0000256" key="4">
    <source>
        <dbReference type="ARBA" id="ARBA00022703"/>
    </source>
</evidence>
<dbReference type="GO" id="GO:0043123">
    <property type="term" value="P:positive regulation of canonical NF-kappaB signal transduction"/>
    <property type="evidence" value="ECO:0007669"/>
    <property type="project" value="TreeGrafter"/>
</dbReference>
<reference evidence="20" key="2">
    <citation type="submission" date="2025-08" db="UniProtKB">
        <authorList>
            <consortium name="Ensembl"/>
        </authorList>
    </citation>
    <scope>IDENTIFICATION</scope>
</reference>
<dbReference type="Proteomes" id="UP000694397">
    <property type="component" value="Chromosome 16"/>
</dbReference>
<evidence type="ECO:0000256" key="1">
    <source>
        <dbReference type="ARBA" id="ARBA00004496"/>
    </source>
</evidence>
<evidence type="ECO:0000256" key="2">
    <source>
        <dbReference type="ARBA" id="ARBA00022490"/>
    </source>
</evidence>
<keyword evidence="4" id="KW-0053">Apoptosis</keyword>
<dbReference type="Gene3D" id="1.20.5.990">
    <property type="entry name" value="Nemo cc2-lz domain - 1d5 darpin complex"/>
    <property type="match status" value="1"/>
</dbReference>
<feature type="compositionally biased region" description="Polar residues" evidence="18">
    <location>
        <begin position="343"/>
        <end position="360"/>
    </location>
</feature>
<comment type="function">
    <text evidence="13">Inhibits NF-kappa-B activation by blocking the interaction of RIPK1 with its downstream effector NEMO/IKBKG. Forms a ternary complex with NFKB1 and MAP3K8 but appears to function upstream of MAP3K8 in the TLR4 signaling pathway that regulates MAP3K8 activation. Involved in activation of the MEK/ERK signaling pathway during innate immune response; this function seems to be stimulus- and cell type specific. Required for stability of MAP3K8. Involved in regulation of apoptosis in endothelial cells; promotes TEK agonist-stimulated endothelial survival. May act as transcriptional coactivator when translocated to the nucleus. Enhances CHUK-mediated NF-kappa-B activation involving NF-kappa-B p50-p65 and p50-c-Rel complexes.</text>
</comment>
<dbReference type="PANTHER" id="PTHR31882">
    <property type="entry name" value="TNFAIP3-INTERACTING PROTEIN COILED COIL FAMILY MEMBER"/>
    <property type="match status" value="1"/>
</dbReference>
<keyword evidence="7" id="KW-0862">Zinc</keyword>
<dbReference type="FunFam" id="1.20.5.990:FF:000005">
    <property type="entry name" value="TNFAIP3 interacting protein 2"/>
    <property type="match status" value="1"/>
</dbReference>
<dbReference type="KEGG" id="sfm:108924326"/>
<dbReference type="CTD" id="79155"/>
<evidence type="ECO:0000256" key="11">
    <source>
        <dbReference type="ARBA" id="ARBA00023163"/>
    </source>
</evidence>
<keyword evidence="11" id="KW-0804">Transcription</keyword>
<reference evidence="20" key="3">
    <citation type="submission" date="2025-09" db="UniProtKB">
        <authorList>
            <consortium name="Ensembl"/>
        </authorList>
    </citation>
    <scope>IDENTIFICATION</scope>
</reference>
<dbReference type="GO" id="GO:0008270">
    <property type="term" value="F:zinc ion binding"/>
    <property type="evidence" value="ECO:0007669"/>
    <property type="project" value="UniProtKB-KW"/>
</dbReference>
<dbReference type="GO" id="GO:0006954">
    <property type="term" value="P:inflammatory response"/>
    <property type="evidence" value="ECO:0007669"/>
    <property type="project" value="UniProtKB-KW"/>
</dbReference>
<evidence type="ECO:0000313" key="20">
    <source>
        <dbReference type="Ensembl" id="ENSSFOP00015030602.2"/>
    </source>
</evidence>
<dbReference type="GO" id="GO:0006357">
    <property type="term" value="P:regulation of transcription by RNA polymerase II"/>
    <property type="evidence" value="ECO:0007669"/>
    <property type="project" value="TreeGrafter"/>
</dbReference>
<evidence type="ECO:0000256" key="12">
    <source>
        <dbReference type="ARBA" id="ARBA00023198"/>
    </source>
</evidence>
<dbReference type="GeneID" id="108924326"/>
<evidence type="ECO:0000256" key="14">
    <source>
        <dbReference type="ARBA" id="ARBA00063508"/>
    </source>
</evidence>
<feature type="coiled-coil region" evidence="17">
    <location>
        <begin position="45"/>
        <end position="127"/>
    </location>
</feature>
<dbReference type="Ensembl" id="ENSSFOT00015030950.2">
    <property type="protein sequence ID" value="ENSSFOP00015030602.2"/>
    <property type="gene ID" value="ENSSFOG00015019632.2"/>
</dbReference>
<dbReference type="GO" id="GO:0034134">
    <property type="term" value="P:toll-like receptor 2 signaling pathway"/>
    <property type="evidence" value="ECO:0007669"/>
    <property type="project" value="TreeGrafter"/>
</dbReference>
<comment type="subcellular location">
    <subcellularLocation>
        <location evidence="1">Cytoplasm</location>
    </subcellularLocation>
</comment>
<protein>
    <recommendedName>
        <fullName evidence="15">TNFAIP3-interacting protein 2</fullName>
    </recommendedName>
    <alternativeName>
        <fullName evidence="16">A20-binding inhibitor of NF-kappa-B activation 2</fullName>
    </alternativeName>
</protein>
<evidence type="ECO:0000256" key="8">
    <source>
        <dbReference type="ARBA" id="ARBA00022843"/>
    </source>
</evidence>
<reference evidence="20 21" key="1">
    <citation type="submission" date="2019-04" db="EMBL/GenBank/DDBJ databases">
        <authorList>
            <consortium name="Wellcome Sanger Institute Data Sharing"/>
        </authorList>
    </citation>
    <scope>NUCLEOTIDE SEQUENCE [LARGE SCALE GENOMIC DNA]</scope>
</reference>
<dbReference type="RefSeq" id="XP_029115140.1">
    <property type="nucleotide sequence ID" value="XM_029259307.1"/>
</dbReference>
<keyword evidence="8" id="KW-0832">Ubl conjugation</keyword>
<dbReference type="GeneTree" id="ENSGT00510000046908"/>
<evidence type="ECO:0000256" key="17">
    <source>
        <dbReference type="SAM" id="Coils"/>
    </source>
</evidence>
<keyword evidence="10 17" id="KW-0175">Coiled coil</keyword>
<evidence type="ECO:0000256" key="7">
    <source>
        <dbReference type="ARBA" id="ARBA00022833"/>
    </source>
</evidence>
<keyword evidence="9" id="KW-0805">Transcription regulation</keyword>
<feature type="compositionally biased region" description="Basic and acidic residues" evidence="18">
    <location>
        <begin position="439"/>
        <end position="450"/>
    </location>
</feature>
<keyword evidence="2" id="KW-0963">Cytoplasm</keyword>
<dbReference type="PANTHER" id="PTHR31882:SF6">
    <property type="entry name" value="TNFAIP3-INTERACTING PROTEIN 2"/>
    <property type="match status" value="1"/>
</dbReference>
<evidence type="ECO:0000256" key="15">
    <source>
        <dbReference type="ARBA" id="ARBA00073020"/>
    </source>
</evidence>
<feature type="region of interest" description="Disordered" evidence="18">
    <location>
        <begin position="335"/>
        <end position="450"/>
    </location>
</feature>
<keyword evidence="5" id="KW-0479">Metal-binding</keyword>
<evidence type="ECO:0000256" key="13">
    <source>
        <dbReference type="ARBA" id="ARBA00055998"/>
    </source>
</evidence>
<dbReference type="OrthoDB" id="6066489at2759"/>
<dbReference type="Pfam" id="PF12180">
    <property type="entry name" value="EABR"/>
    <property type="match status" value="1"/>
</dbReference>
<evidence type="ECO:0000256" key="5">
    <source>
        <dbReference type="ARBA" id="ARBA00022723"/>
    </source>
</evidence>
<evidence type="ECO:0000256" key="16">
    <source>
        <dbReference type="ARBA" id="ARBA00079469"/>
    </source>
</evidence>
<sequence>MEDVHQETEPLRATGSASDALCTTRALNTMLHETQKEVIALGQQVRAKDTLIAELRARLARYETRAEEPVLFAPSAGLVDNLCREIGKLKQTLKETEAQADASRAEVQRLQQRVSEQEQEMVALALRPGHEKDLEIQQLQLTLQERDRMQATKDVLCTSLTEEVEQLKLQLGATVRVCQGLLRRFDREKQRSDLVQSLSCLPEGGKLVESQASPQASSMENKLKEENQLLRQRVAYVESLNAKWQKYDSSREEYVKALCLKLKEVSPQAALGLAPANGGLLQQEIARLNRLLEEKMADCSRLSRELEEVRREDHERIQMLEQQVLTYVDDFNSERADRERAQSRIQSLQEKVDHLQQQLHGQDPRDLSSSCRAHSTCRAPSRTHMDATEPLARSSSSSSSSGGSHPGSSRSAGPSAQGLGRTEHRGPKELQCPHCRKTYKGDRTQECDRS</sequence>
<dbReference type="GO" id="GO:0005737">
    <property type="term" value="C:cytoplasm"/>
    <property type="evidence" value="ECO:0007669"/>
    <property type="project" value="UniProtKB-SubCell"/>
</dbReference>
<keyword evidence="12" id="KW-0395">Inflammatory response</keyword>
<accession>A0A8C9SAH8</accession>
<evidence type="ECO:0000256" key="18">
    <source>
        <dbReference type="SAM" id="MobiDB-lite"/>
    </source>
</evidence>
<evidence type="ECO:0000313" key="21">
    <source>
        <dbReference type="Proteomes" id="UP000694397"/>
    </source>
</evidence>
<organism evidence="20 21">
    <name type="scientific">Scleropages formosus</name>
    <name type="common">Asian bonytongue</name>
    <name type="synonym">Osteoglossum formosum</name>
    <dbReference type="NCBI Taxonomy" id="113540"/>
    <lineage>
        <taxon>Eukaryota</taxon>
        <taxon>Metazoa</taxon>
        <taxon>Chordata</taxon>
        <taxon>Craniata</taxon>
        <taxon>Vertebrata</taxon>
        <taxon>Euteleostomi</taxon>
        <taxon>Actinopterygii</taxon>
        <taxon>Neopterygii</taxon>
        <taxon>Teleostei</taxon>
        <taxon>Osteoglossocephala</taxon>
        <taxon>Osteoglossomorpha</taxon>
        <taxon>Osteoglossiformes</taxon>
        <taxon>Osteoglossidae</taxon>
        <taxon>Scleropages</taxon>
    </lineage>
</organism>
<evidence type="ECO:0000256" key="3">
    <source>
        <dbReference type="ARBA" id="ARBA00022553"/>
    </source>
</evidence>
<evidence type="ECO:0000256" key="10">
    <source>
        <dbReference type="ARBA" id="ARBA00023054"/>
    </source>
</evidence>
<dbReference type="GO" id="GO:0006915">
    <property type="term" value="P:apoptotic process"/>
    <property type="evidence" value="ECO:0007669"/>
    <property type="project" value="UniProtKB-KW"/>
</dbReference>
<dbReference type="RefSeq" id="XP_018591152.2">
    <property type="nucleotide sequence ID" value="XM_018735636.2"/>
</dbReference>
<evidence type="ECO:0000256" key="9">
    <source>
        <dbReference type="ARBA" id="ARBA00023015"/>
    </source>
</evidence>
<keyword evidence="3" id="KW-0597">Phosphoprotein</keyword>
<feature type="compositionally biased region" description="Low complexity" evidence="18">
    <location>
        <begin position="392"/>
        <end position="415"/>
    </location>
</feature>
<proteinExistence type="predicted"/>
<dbReference type="InterPro" id="IPR022008">
    <property type="entry name" value="EABR"/>
</dbReference>
<dbReference type="AlphaFoldDB" id="A0A8C9SAH8"/>